<dbReference type="Proteomes" id="UP000230069">
    <property type="component" value="Unassembled WGS sequence"/>
</dbReference>
<dbReference type="OrthoDB" id="1666796at2759"/>
<dbReference type="PANTHER" id="PTHR10766:SF119">
    <property type="entry name" value="TRANSMEMBRANE 9 SUPERFAMILY MEMBER 5"/>
    <property type="match status" value="1"/>
</dbReference>
<keyword evidence="5" id="KW-0732">Signal</keyword>
<feature type="transmembrane region" description="Helical" evidence="9">
    <location>
        <begin position="531"/>
        <end position="552"/>
    </location>
</feature>
<feature type="transmembrane region" description="Helical" evidence="9">
    <location>
        <begin position="371"/>
        <end position="392"/>
    </location>
</feature>
<dbReference type="GO" id="GO:0010008">
    <property type="term" value="C:endosome membrane"/>
    <property type="evidence" value="ECO:0007669"/>
    <property type="project" value="UniProtKB-SubCell"/>
</dbReference>
<evidence type="ECO:0000256" key="7">
    <source>
        <dbReference type="ARBA" id="ARBA00022989"/>
    </source>
</evidence>
<dbReference type="EMBL" id="KZ305021">
    <property type="protein sequence ID" value="PIA59056.1"/>
    <property type="molecule type" value="Genomic_DNA"/>
</dbReference>
<evidence type="ECO:0000313" key="10">
    <source>
        <dbReference type="EMBL" id="PIA59056.1"/>
    </source>
</evidence>
<feature type="transmembrane region" description="Helical" evidence="9">
    <location>
        <begin position="439"/>
        <end position="466"/>
    </location>
</feature>
<dbReference type="GO" id="GO:0000139">
    <property type="term" value="C:Golgi membrane"/>
    <property type="evidence" value="ECO:0007669"/>
    <property type="project" value="UniProtKB-SubCell"/>
</dbReference>
<keyword evidence="11" id="KW-1185">Reference proteome</keyword>
<evidence type="ECO:0000256" key="3">
    <source>
        <dbReference type="ARBA" id="ARBA00005227"/>
    </source>
</evidence>
<feature type="transmembrane region" description="Helical" evidence="9">
    <location>
        <begin position="500"/>
        <end position="519"/>
    </location>
</feature>
<organism evidence="10 11">
    <name type="scientific">Aquilegia coerulea</name>
    <name type="common">Rocky mountain columbine</name>
    <dbReference type="NCBI Taxonomy" id="218851"/>
    <lineage>
        <taxon>Eukaryota</taxon>
        <taxon>Viridiplantae</taxon>
        <taxon>Streptophyta</taxon>
        <taxon>Embryophyta</taxon>
        <taxon>Tracheophyta</taxon>
        <taxon>Spermatophyta</taxon>
        <taxon>Magnoliopsida</taxon>
        <taxon>Ranunculales</taxon>
        <taxon>Ranunculaceae</taxon>
        <taxon>Thalictroideae</taxon>
        <taxon>Aquilegia</taxon>
    </lineage>
</organism>
<keyword evidence="6" id="KW-0967">Endosome</keyword>
<dbReference type="Pfam" id="PF02990">
    <property type="entry name" value="EMP70"/>
    <property type="match status" value="1"/>
</dbReference>
<feature type="transmembrane region" description="Helical" evidence="9">
    <location>
        <begin position="42"/>
        <end position="62"/>
    </location>
</feature>
<evidence type="ECO:0000256" key="9">
    <source>
        <dbReference type="RuleBase" id="RU363079"/>
    </source>
</evidence>
<evidence type="ECO:0000256" key="1">
    <source>
        <dbReference type="ARBA" id="ARBA00004337"/>
    </source>
</evidence>
<protein>
    <recommendedName>
        <fullName evidence="9">Transmembrane 9 superfamily member</fullName>
    </recommendedName>
</protein>
<dbReference type="InterPro" id="IPR004240">
    <property type="entry name" value="EMP70"/>
</dbReference>
<comment type="similarity">
    <text evidence="3 9">Belongs to the nonaspanin (TM9SF) (TC 9.A.2) family.</text>
</comment>
<feature type="transmembrane region" description="Helical" evidence="9">
    <location>
        <begin position="337"/>
        <end position="365"/>
    </location>
</feature>
<dbReference type="STRING" id="218851.A0A2G5ETI1"/>
<dbReference type="PANTHER" id="PTHR10766">
    <property type="entry name" value="TRANSMEMBRANE 9 SUPERFAMILY PROTEIN"/>
    <property type="match status" value="1"/>
</dbReference>
<evidence type="ECO:0000256" key="5">
    <source>
        <dbReference type="ARBA" id="ARBA00022729"/>
    </source>
</evidence>
<feature type="transmembrane region" description="Helical" evidence="9">
    <location>
        <begin position="273"/>
        <end position="297"/>
    </location>
</feature>
<dbReference type="AlphaFoldDB" id="A0A2G5ETI1"/>
<evidence type="ECO:0000256" key="6">
    <source>
        <dbReference type="ARBA" id="ARBA00022753"/>
    </source>
</evidence>
<evidence type="ECO:0000256" key="2">
    <source>
        <dbReference type="ARBA" id="ARBA00004653"/>
    </source>
</evidence>
<gene>
    <name evidence="10" type="ORF">AQUCO_00400130v1</name>
</gene>
<feature type="transmembrane region" description="Helical" evidence="9">
    <location>
        <begin position="600"/>
        <end position="628"/>
    </location>
</feature>
<feature type="transmembrane region" description="Helical" evidence="9">
    <location>
        <begin position="404"/>
        <end position="427"/>
    </location>
</feature>
<accession>A0A2G5ETI1</accession>
<evidence type="ECO:0000313" key="11">
    <source>
        <dbReference type="Proteomes" id="UP000230069"/>
    </source>
</evidence>
<dbReference type="InParanoid" id="A0A2G5ETI1"/>
<feature type="transmembrane region" description="Helical" evidence="9">
    <location>
        <begin position="12"/>
        <end position="30"/>
    </location>
</feature>
<reference evidence="10 11" key="1">
    <citation type="submission" date="2017-09" db="EMBL/GenBank/DDBJ databases">
        <title>WGS assembly of Aquilegia coerulea Goldsmith.</title>
        <authorList>
            <person name="Hodges S."/>
            <person name="Kramer E."/>
            <person name="Nordborg M."/>
            <person name="Tomkins J."/>
            <person name="Borevitz J."/>
            <person name="Derieg N."/>
            <person name="Yan J."/>
            <person name="Mihaltcheva S."/>
            <person name="Hayes R.D."/>
            <person name="Rokhsar D."/>
        </authorList>
    </citation>
    <scope>NUCLEOTIDE SEQUENCE [LARGE SCALE GENOMIC DNA]</scope>
    <source>
        <strain evidence="11">cv. Goldsmith</strain>
    </source>
</reference>
<keyword evidence="4 9" id="KW-0812">Transmembrane</keyword>
<evidence type="ECO:0000256" key="8">
    <source>
        <dbReference type="ARBA" id="ARBA00023136"/>
    </source>
</evidence>
<keyword evidence="8 9" id="KW-0472">Membrane</keyword>
<dbReference type="GO" id="GO:0072657">
    <property type="term" value="P:protein localization to membrane"/>
    <property type="evidence" value="ECO:0007669"/>
    <property type="project" value="TreeGrafter"/>
</dbReference>
<name>A0A2G5ETI1_AQUCA</name>
<evidence type="ECO:0000256" key="4">
    <source>
        <dbReference type="ARBA" id="ARBA00022692"/>
    </source>
</evidence>
<feature type="transmembrane region" description="Helical" evidence="9">
    <location>
        <begin position="564"/>
        <end position="588"/>
    </location>
</feature>
<sequence>MRPELGGAVKSLFLFLFLFLSLLSFSLLFLSRRLMAEETRISLFFAFVIVIVISIKATFTLASPSDHTYQVDDVVPLFVNKIGPLHNPSETYQYFDLPFCRPDQVTEIRETLGEVLNGDRLTNSLYQLKFREDKTMEKICLKILKREEVAQFRDAVKNNFFFQMYYDDLPFWGFVGKVEQEMWGTIDNLWPSEKGPRYYLITHVEFSILYNGNQVIEINALGDPNYTVDITEDTDEIIVDFTYSVSWNATSIDFVDRMDRYLRSSLVPDTLQIHWYSIINSIVIVVLLAGLLSTLFIRNLRNDLLKYSNEDEEADKEEVGWKHLHGDVFRYPPHTSLFCAIMGSGAQLLTLVFVLFILAFLGVIYPYNRGALYTSLVVIYALTSVIAGYTAASFRTQLAGTGWEVVKCVFLTGVLYLGPLFLTFSVLNTVAISYRATAALPFGTIVAIFLIWTLIIIPFLSVGGIVGSVYSSEFQAPCATRRMPLEIPLLPWYRKTPAQMFLGGLLPFSAIFIELHYLYSSMWGHKIFTVYSILFIMFIVLILITAIMSIALTYYQLSVEDHQWWWSSVLCGGATSVFMYSYCFIFYLKSTMSGFMQLSFFFGYNACICYAFFLMLGTIGFHTSLLFVRHIYRVVKLE</sequence>
<proteinExistence type="inferred from homology"/>
<keyword evidence="7 9" id="KW-1133">Transmembrane helix</keyword>
<comment type="subcellular location">
    <subcellularLocation>
        <location evidence="1">Endosome membrane</location>
        <topology evidence="1">Multi-pass membrane protein</topology>
    </subcellularLocation>
    <subcellularLocation>
        <location evidence="2">Golgi apparatus membrane</location>
        <topology evidence="2">Multi-pass membrane protein</topology>
    </subcellularLocation>
</comment>